<evidence type="ECO:0000256" key="6">
    <source>
        <dbReference type="ARBA" id="ARBA00022679"/>
    </source>
</evidence>
<feature type="modified residue" description="Phosphohistidine" evidence="16">
    <location>
        <position position="628"/>
    </location>
</feature>
<dbReference type="InterPro" id="IPR001789">
    <property type="entry name" value="Sig_transdc_resp-reg_receiver"/>
</dbReference>
<evidence type="ECO:0000256" key="8">
    <source>
        <dbReference type="ARBA" id="ARBA00022741"/>
    </source>
</evidence>
<evidence type="ECO:0000256" key="12">
    <source>
        <dbReference type="ARBA" id="ARBA00023012"/>
    </source>
</evidence>
<dbReference type="InterPro" id="IPR005467">
    <property type="entry name" value="His_kinase_dom"/>
</dbReference>
<feature type="domain" description="HPt" evidence="23">
    <location>
        <begin position="1413"/>
        <end position="1506"/>
    </location>
</feature>
<dbReference type="InterPro" id="IPR036890">
    <property type="entry name" value="HATPase_C_sf"/>
</dbReference>
<keyword evidence="9" id="KW-0418">Kinase</keyword>
<feature type="domain" description="HPt" evidence="23">
    <location>
        <begin position="589"/>
        <end position="682"/>
    </location>
</feature>
<evidence type="ECO:0000259" key="21">
    <source>
        <dbReference type="PROSITE" id="PS50110"/>
    </source>
</evidence>
<feature type="region of interest" description="Disordered" evidence="18">
    <location>
        <begin position="549"/>
        <end position="571"/>
    </location>
</feature>
<keyword evidence="13 19" id="KW-0472">Membrane</keyword>
<dbReference type="InterPro" id="IPR003661">
    <property type="entry name" value="HisK_dim/P_dom"/>
</dbReference>
<dbReference type="Pfam" id="PF00072">
    <property type="entry name" value="Response_reg"/>
    <property type="match status" value="3"/>
</dbReference>
<dbReference type="CDD" id="cd17546">
    <property type="entry name" value="REC_hyHK_CKI1_RcsC-like"/>
    <property type="match status" value="2"/>
</dbReference>
<dbReference type="Gene3D" id="1.20.120.160">
    <property type="entry name" value="HPT domain"/>
    <property type="match status" value="2"/>
</dbReference>
<feature type="domain" description="Response regulatory" evidence="21">
    <location>
        <begin position="1252"/>
        <end position="1371"/>
    </location>
</feature>
<evidence type="ECO:0000313" key="25">
    <source>
        <dbReference type="Proteomes" id="UP000255508"/>
    </source>
</evidence>
<comment type="subcellular location">
    <subcellularLocation>
        <location evidence="2">Cell membrane</location>
        <topology evidence="2">Multi-pass membrane protein</topology>
    </subcellularLocation>
</comment>
<evidence type="ECO:0000256" key="16">
    <source>
        <dbReference type="PROSITE-ProRule" id="PRU00110"/>
    </source>
</evidence>
<feature type="domain" description="Histidine kinase" evidence="20">
    <location>
        <begin position="863"/>
        <end position="1084"/>
    </location>
</feature>
<feature type="modified residue" description="Phosphohistidine" evidence="16">
    <location>
        <position position="1452"/>
    </location>
</feature>
<dbReference type="InterPro" id="IPR036641">
    <property type="entry name" value="HPT_dom_sf"/>
</dbReference>
<evidence type="ECO:0000256" key="10">
    <source>
        <dbReference type="ARBA" id="ARBA00022840"/>
    </source>
</evidence>
<comment type="subunit">
    <text evidence="14">At low DSF concentrations, interacts with RpfF.</text>
</comment>
<feature type="transmembrane region" description="Helical" evidence="19">
    <location>
        <begin position="13"/>
        <end position="35"/>
    </location>
</feature>
<dbReference type="GO" id="GO:0000155">
    <property type="term" value="F:phosphorelay sensor kinase activity"/>
    <property type="evidence" value="ECO:0007669"/>
    <property type="project" value="InterPro"/>
</dbReference>
<dbReference type="SUPFAM" id="SSF47226">
    <property type="entry name" value="Histidine-containing phosphotransfer domain, HPT domain"/>
    <property type="match status" value="2"/>
</dbReference>
<dbReference type="Proteomes" id="UP000255508">
    <property type="component" value="Unassembled WGS sequence"/>
</dbReference>
<dbReference type="SMART" id="SM00387">
    <property type="entry name" value="HATPase_c"/>
    <property type="match status" value="2"/>
</dbReference>
<evidence type="ECO:0000259" key="23">
    <source>
        <dbReference type="PROSITE" id="PS50894"/>
    </source>
</evidence>
<sequence length="1507" mass="165567">MKGLRGGSAGFQLIVNLLLISVLALTIAFTLFYFISPLIAETHFPSVITLVAVFGLTLVIILFVALWMEKRFSVPLDQLLEALKSLSSDGDYTLRLKPRQRSGFGKLYEGINDLLEAIQRRDTSISAYSSDMSRLVEARTSQLSCEHVELEKKIQDFARAKSSAEASNRAKSRFLADATHEIRAPMNGMLGMTELLLGTQLDEKQFHYANTIRNSGGTLLNIVNDLLDFSKIEAGRLDLETVDFDLRTLVAETCELFKKPAHRKGLSLEYELEEDVPSGMQGDPTRLRQVLTNLLGNAIKFTESGEVRLAVSRLEHGVQAIPLCFQVTDTGIGIPEEKQSEIFSVFTQADGSTSRYFGGTGLGLSISQQLSQLMGGYITVESEPGCGSTFRFAAGFAAPSESWESEQKSAAQTDVTAGSVTLPVFAARVLLAEDNPVNQEVTEAILQQLGCQVDIVTDGEQAVEAVRRLSYDLLLMDIHMPGLNGIEATQAIRRAESDSDKRLVIVATTARTSAQDLDQYLQQGLDDFLAKPFELTDLAGMLGRWLTPVSGEPPEVGDERQEVMDGSSSKDALVPQKMEKLRTHYNGKRQGRFSQLIKIYLESSHRLLDNLLDGVETLDAGAIFQAAHSLSTASGNLAATELASLCKTLELEGRAGQLANAPERLAAIEAEYGRVGDALQGLVQKELGADEGGEAGSENMGGPRILIVDDEITARQIAKDVLEDSGFEVLEATEGYEALELFEQEQPDLVLLDVEMPLLDGFETCRRMNRRMEAKDIPIVMVTGRGDIEAVERAYTMGATDFVTKPVKWPVLLQRINYILGSAEILEKLRQNERSLAHALEELRRKRDEALSAVKARGEFLANMSHEIRTPMNGVMGMLALLEDADLEGKERDYLDTARRSADSLLHIINDILDFSKIEAEKLTLECVDFDLGRLVEETASLFVESANSKDLELNCYIANSISGIFSGDPTRIRQVLSNLVSNAVKFTNRGGVFLKVELQEEHGGKQWIRFTVEDTGIGVQEGDQAHLFEPFTQGDGSVTRKYGGTGLGLSISKELVRMMGGELGMTSRVGRGSSFFFHLPLMHVSKAEPFRIVSESDLLEHWVMIAGGSATSRFVLETYLETDPFLKLSTCASYSQAMQVLHENAVQGTQKYQLLLLDCDAIETGGREYVERLKDDPATKDLKIVPLLQGRRSVCDYDVAEVDGVLAKPVRKDQLFEMLSNLFSNRDNNTMLQRKREGNRGQQILPRFQGSVLVVDDEPMNLMVAVGILEKLGISPDNAKNGQQAIEKSRMVEYDLILMDCQMPGMSGYEVTGMIRNREALGGGNRTPIIAMTANAMEGAKEEAIQHGMDDYISKPFQPSELASLLSSWLLPAQDAVDSPGQAEIDGDLIEGAEQRPVVWDRVAALKTIGGDEKLLGQMIEMFVERVPVTLGHIISAMDEDDAAVMAGSAHALKGLVSHLSAYRARDLAAELEKRAKRGELAGADELVGSLRLEVETLVTNLDEAR</sequence>
<dbReference type="PANTHER" id="PTHR45339:SF1">
    <property type="entry name" value="HYBRID SIGNAL TRANSDUCTION HISTIDINE KINASE J"/>
    <property type="match status" value="1"/>
</dbReference>
<feature type="domain" description="HAMP" evidence="22">
    <location>
        <begin position="70"/>
        <end position="123"/>
    </location>
</feature>
<feature type="domain" description="Response regulatory" evidence="21">
    <location>
        <begin position="428"/>
        <end position="546"/>
    </location>
</feature>
<dbReference type="PROSITE" id="PS50109">
    <property type="entry name" value="HIS_KIN"/>
    <property type="match status" value="2"/>
</dbReference>
<dbReference type="InterPro" id="IPR036097">
    <property type="entry name" value="HisK_dim/P_sf"/>
</dbReference>
<dbReference type="InterPro" id="IPR004358">
    <property type="entry name" value="Sig_transdc_His_kin-like_C"/>
</dbReference>
<feature type="domain" description="Response regulatory" evidence="21">
    <location>
        <begin position="1103"/>
        <end position="1224"/>
    </location>
</feature>
<dbReference type="EMBL" id="QFXD01000126">
    <property type="protein sequence ID" value="RDH91278.1"/>
    <property type="molecule type" value="Genomic_DNA"/>
</dbReference>
<dbReference type="PROSITE" id="PS50110">
    <property type="entry name" value="RESPONSE_REGULATORY"/>
    <property type="match status" value="4"/>
</dbReference>
<dbReference type="SUPFAM" id="SSF47384">
    <property type="entry name" value="Homodimeric domain of signal transducing histidine kinase"/>
    <property type="match status" value="2"/>
</dbReference>
<keyword evidence="4" id="KW-1003">Cell membrane</keyword>
<comment type="catalytic activity">
    <reaction evidence="1">
        <text>ATP + protein L-histidine = ADP + protein N-phospho-L-histidine.</text>
        <dbReference type="EC" id="2.7.13.3"/>
    </reaction>
</comment>
<evidence type="ECO:0000256" key="19">
    <source>
        <dbReference type="SAM" id="Phobius"/>
    </source>
</evidence>
<dbReference type="SMART" id="SM00073">
    <property type="entry name" value="HPT"/>
    <property type="match status" value="2"/>
</dbReference>
<dbReference type="GO" id="GO:0005886">
    <property type="term" value="C:plasma membrane"/>
    <property type="evidence" value="ECO:0007669"/>
    <property type="project" value="UniProtKB-SubCell"/>
</dbReference>
<dbReference type="SMART" id="SM00448">
    <property type="entry name" value="REC"/>
    <property type="match status" value="3"/>
</dbReference>
<dbReference type="InterPro" id="IPR008207">
    <property type="entry name" value="Sig_transdc_His_kin_Hpt_dom"/>
</dbReference>
<feature type="modified residue" description="4-aspartylphosphate" evidence="17">
    <location>
        <position position="477"/>
    </location>
</feature>
<feature type="domain" description="Response regulatory" evidence="21">
    <location>
        <begin position="704"/>
        <end position="820"/>
    </location>
</feature>
<keyword evidence="5 17" id="KW-0597">Phosphoprotein</keyword>
<dbReference type="SUPFAM" id="SSF55874">
    <property type="entry name" value="ATPase domain of HSP90 chaperone/DNA topoisomerase II/histidine kinase"/>
    <property type="match status" value="2"/>
</dbReference>
<reference evidence="24 25" key="1">
    <citation type="journal article" date="2018" name="ISME J.">
        <title>Endosymbiont genomes yield clues of tubeworm success.</title>
        <authorList>
            <person name="Li Y."/>
            <person name="Liles M.R."/>
            <person name="Halanych K.M."/>
        </authorList>
    </citation>
    <scope>NUCLEOTIDE SEQUENCE [LARGE SCALE GENOMIC DNA]</scope>
    <source>
        <strain evidence="24">A1422</strain>
    </source>
</reference>
<evidence type="ECO:0000256" key="17">
    <source>
        <dbReference type="PROSITE-ProRule" id="PRU00169"/>
    </source>
</evidence>
<dbReference type="FunFam" id="3.30.565.10:FF:000010">
    <property type="entry name" value="Sensor histidine kinase RcsC"/>
    <property type="match status" value="2"/>
</dbReference>
<feature type="transmembrane region" description="Helical" evidence="19">
    <location>
        <begin position="47"/>
        <end position="68"/>
    </location>
</feature>
<dbReference type="Pfam" id="PF00512">
    <property type="entry name" value="HisKA"/>
    <property type="match status" value="2"/>
</dbReference>
<evidence type="ECO:0000256" key="1">
    <source>
        <dbReference type="ARBA" id="ARBA00000085"/>
    </source>
</evidence>
<keyword evidence="7 19" id="KW-0812">Transmembrane</keyword>
<dbReference type="PANTHER" id="PTHR45339">
    <property type="entry name" value="HYBRID SIGNAL TRANSDUCTION HISTIDINE KINASE J"/>
    <property type="match status" value="1"/>
</dbReference>
<evidence type="ECO:0000256" key="13">
    <source>
        <dbReference type="ARBA" id="ARBA00023136"/>
    </source>
</evidence>
<dbReference type="CDD" id="cd16922">
    <property type="entry name" value="HATPase_EvgS-ArcB-TorS-like"/>
    <property type="match status" value="2"/>
</dbReference>
<dbReference type="Gene3D" id="6.10.340.10">
    <property type="match status" value="1"/>
</dbReference>
<dbReference type="InterPro" id="IPR003594">
    <property type="entry name" value="HATPase_dom"/>
</dbReference>
<feature type="modified residue" description="4-aspartylphosphate" evidence="17">
    <location>
        <position position="1301"/>
    </location>
</feature>
<evidence type="ECO:0000259" key="20">
    <source>
        <dbReference type="PROSITE" id="PS50109"/>
    </source>
</evidence>
<accession>A0A370E043</accession>
<gene>
    <name evidence="24" type="ORF">DIZ79_06605</name>
</gene>
<organism evidence="24 25">
    <name type="scientific">endosymbiont of Lamellibrachia luymesi</name>
    <dbReference type="NCBI Taxonomy" id="2200907"/>
    <lineage>
        <taxon>Bacteria</taxon>
        <taxon>Pseudomonadati</taxon>
        <taxon>Pseudomonadota</taxon>
        <taxon>Gammaproteobacteria</taxon>
        <taxon>sulfur-oxidizing symbionts</taxon>
    </lineage>
</organism>
<evidence type="ECO:0000313" key="24">
    <source>
        <dbReference type="EMBL" id="RDH91278.1"/>
    </source>
</evidence>
<evidence type="ECO:0000256" key="9">
    <source>
        <dbReference type="ARBA" id="ARBA00022777"/>
    </source>
</evidence>
<dbReference type="PROSITE" id="PS50885">
    <property type="entry name" value="HAMP"/>
    <property type="match status" value="1"/>
</dbReference>
<proteinExistence type="predicted"/>
<dbReference type="CDD" id="cd00082">
    <property type="entry name" value="HisKA"/>
    <property type="match status" value="2"/>
</dbReference>
<keyword evidence="12" id="KW-0902">Two-component regulatory system</keyword>
<dbReference type="Pfam" id="PF02518">
    <property type="entry name" value="HATPase_c"/>
    <property type="match status" value="2"/>
</dbReference>
<evidence type="ECO:0000256" key="15">
    <source>
        <dbReference type="ARBA" id="ARBA00068150"/>
    </source>
</evidence>
<feature type="domain" description="Histidine kinase" evidence="20">
    <location>
        <begin position="177"/>
        <end position="398"/>
    </location>
</feature>
<keyword evidence="6" id="KW-0808">Transferase</keyword>
<dbReference type="Gene3D" id="3.40.50.2300">
    <property type="match status" value="4"/>
</dbReference>
<evidence type="ECO:0000256" key="14">
    <source>
        <dbReference type="ARBA" id="ARBA00064003"/>
    </source>
</evidence>
<evidence type="ECO:0000256" key="5">
    <source>
        <dbReference type="ARBA" id="ARBA00022553"/>
    </source>
</evidence>
<dbReference type="PRINTS" id="PR00344">
    <property type="entry name" value="BCTRLSENSOR"/>
</dbReference>
<name>A0A370E043_9GAMM</name>
<evidence type="ECO:0000256" key="2">
    <source>
        <dbReference type="ARBA" id="ARBA00004651"/>
    </source>
</evidence>
<dbReference type="EC" id="2.7.13.3" evidence="3"/>
<dbReference type="Gene3D" id="3.30.565.10">
    <property type="entry name" value="Histidine kinase-like ATPase, C-terminal domain"/>
    <property type="match status" value="2"/>
</dbReference>
<protein>
    <recommendedName>
        <fullName evidence="15">Sensory/regulatory protein RpfC</fullName>
        <ecNumber evidence="3">2.7.13.3</ecNumber>
    </recommendedName>
</protein>
<dbReference type="Gene3D" id="1.10.287.130">
    <property type="match status" value="2"/>
</dbReference>
<dbReference type="InterPro" id="IPR011006">
    <property type="entry name" value="CheY-like_superfamily"/>
</dbReference>
<feature type="modified residue" description="4-aspartylphosphate" evidence="17">
    <location>
        <position position="753"/>
    </location>
</feature>
<evidence type="ECO:0000256" key="3">
    <source>
        <dbReference type="ARBA" id="ARBA00012438"/>
    </source>
</evidence>
<evidence type="ECO:0000259" key="22">
    <source>
        <dbReference type="PROSITE" id="PS50885"/>
    </source>
</evidence>
<dbReference type="InterPro" id="IPR003660">
    <property type="entry name" value="HAMP_dom"/>
</dbReference>
<dbReference type="SMART" id="SM00388">
    <property type="entry name" value="HisKA"/>
    <property type="match status" value="2"/>
</dbReference>
<dbReference type="SUPFAM" id="SSF52172">
    <property type="entry name" value="CheY-like"/>
    <property type="match status" value="4"/>
</dbReference>
<evidence type="ECO:0000256" key="4">
    <source>
        <dbReference type="ARBA" id="ARBA00022475"/>
    </source>
</evidence>
<keyword evidence="8" id="KW-0547">Nucleotide-binding</keyword>
<dbReference type="Pfam" id="PF01627">
    <property type="entry name" value="Hpt"/>
    <property type="match status" value="2"/>
</dbReference>
<evidence type="ECO:0000256" key="18">
    <source>
        <dbReference type="SAM" id="MobiDB-lite"/>
    </source>
</evidence>
<dbReference type="FunFam" id="1.10.287.130:FF:000002">
    <property type="entry name" value="Two-component osmosensing histidine kinase"/>
    <property type="match status" value="2"/>
</dbReference>
<keyword evidence="11 19" id="KW-1133">Transmembrane helix</keyword>
<comment type="caution">
    <text evidence="24">The sequence shown here is derived from an EMBL/GenBank/DDBJ whole genome shotgun (WGS) entry which is preliminary data.</text>
</comment>
<dbReference type="PROSITE" id="PS50894">
    <property type="entry name" value="HPT"/>
    <property type="match status" value="2"/>
</dbReference>
<feature type="modified residue" description="4-aspartylphosphate" evidence="17">
    <location>
        <position position="1159"/>
    </location>
</feature>
<keyword evidence="10" id="KW-0067">ATP-binding</keyword>
<dbReference type="SMART" id="SM00304">
    <property type="entry name" value="HAMP"/>
    <property type="match status" value="1"/>
</dbReference>
<evidence type="ECO:0000256" key="7">
    <source>
        <dbReference type="ARBA" id="ARBA00022692"/>
    </source>
</evidence>
<evidence type="ECO:0000256" key="11">
    <source>
        <dbReference type="ARBA" id="ARBA00022989"/>
    </source>
</evidence>
<dbReference type="GO" id="GO:0005524">
    <property type="term" value="F:ATP binding"/>
    <property type="evidence" value="ECO:0007669"/>
    <property type="project" value="UniProtKB-KW"/>
</dbReference>